<accession>A0A1C0B579</accession>
<dbReference type="EMBL" id="LCUJ01000009">
    <property type="protein sequence ID" value="OCL97670.1"/>
    <property type="molecule type" value="Genomic_DNA"/>
</dbReference>
<sequence>MFDEYKILEYLLNKAYKRVRISYRKIYEQFGVGADDNNDEIPYEDKRSVSNFLDAMEKAEKRIVREVMNDEIVPIYSIILYKETDKLPGIGFYDVFRNRNRSEYINIAGNIDVQDAFKNQQVKKTIFQVGIEILKNDLDNRFPDEESINEFIQEVRMYRDI</sequence>
<organism evidence="1 2">
    <name type="scientific">Aliarcobacter thereius</name>
    <dbReference type="NCBI Taxonomy" id="544718"/>
    <lineage>
        <taxon>Bacteria</taxon>
        <taxon>Pseudomonadati</taxon>
        <taxon>Campylobacterota</taxon>
        <taxon>Epsilonproteobacteria</taxon>
        <taxon>Campylobacterales</taxon>
        <taxon>Arcobacteraceae</taxon>
        <taxon>Aliarcobacter</taxon>
    </lineage>
</organism>
<dbReference type="Proteomes" id="UP000093281">
    <property type="component" value="Unassembled WGS sequence"/>
</dbReference>
<dbReference type="OrthoDB" id="7068924at2"/>
<gene>
    <name evidence="1" type="ORF">AAX29_01823</name>
</gene>
<evidence type="ECO:0000313" key="2">
    <source>
        <dbReference type="Proteomes" id="UP000093281"/>
    </source>
</evidence>
<proteinExistence type="predicted"/>
<dbReference type="RefSeq" id="WP_066187389.1">
    <property type="nucleotide sequence ID" value="NZ_LCUJ01000009.1"/>
</dbReference>
<evidence type="ECO:0000313" key="1">
    <source>
        <dbReference type="EMBL" id="OCL97670.1"/>
    </source>
</evidence>
<dbReference type="AlphaFoldDB" id="A0A1C0B579"/>
<protein>
    <submittedName>
        <fullName evidence="1">Uncharacterized protein</fullName>
    </submittedName>
</protein>
<name>A0A1C0B579_9BACT</name>
<reference evidence="2" key="1">
    <citation type="submission" date="2015-05" db="EMBL/GenBank/DDBJ databases">
        <authorList>
            <person name="Rovetto F."/>
            <person name="Cocolin L."/>
            <person name="Illeghems K."/>
            <person name="Van Nieuwerburgh F."/>
            <person name="Houf K."/>
        </authorList>
    </citation>
    <scope>NUCLEOTIDE SEQUENCE [LARGE SCALE GENOMIC DNA]</scope>
    <source>
        <strain evidence="2">DU22</strain>
    </source>
</reference>
<comment type="caution">
    <text evidence="1">The sequence shown here is derived from an EMBL/GenBank/DDBJ whole genome shotgun (WGS) entry which is preliminary data.</text>
</comment>